<organism evidence="2 3">
    <name type="scientific">Nocardia jiangsuensis</name>
    <dbReference type="NCBI Taxonomy" id="1691563"/>
    <lineage>
        <taxon>Bacteria</taxon>
        <taxon>Bacillati</taxon>
        <taxon>Actinomycetota</taxon>
        <taxon>Actinomycetes</taxon>
        <taxon>Mycobacteriales</taxon>
        <taxon>Nocardiaceae</taxon>
        <taxon>Nocardia</taxon>
    </lineage>
</organism>
<sequence>MVDSTARRLGMAAAFLAAAALPAVAAPAATAEVFTLRAEPGASWGPVTPFGTSCTYTLVAAVSTDMPVSFYDFVDSSTFVPGNLVTPVDGVATVRWTPVVPGTHRIMAYQTSAGGPTVDIQVGTGITTGSGCAVPF</sequence>
<dbReference type="Proteomes" id="UP001595696">
    <property type="component" value="Unassembled WGS sequence"/>
</dbReference>
<accession>A0ABV8DYI2</accession>
<keyword evidence="1" id="KW-0732">Signal</keyword>
<name>A0ABV8DYI2_9NOCA</name>
<comment type="caution">
    <text evidence="2">The sequence shown here is derived from an EMBL/GenBank/DDBJ whole genome shotgun (WGS) entry which is preliminary data.</text>
</comment>
<gene>
    <name evidence="2" type="ORF">ACFO0B_24795</name>
</gene>
<evidence type="ECO:0008006" key="4">
    <source>
        <dbReference type="Google" id="ProtNLM"/>
    </source>
</evidence>
<evidence type="ECO:0000313" key="2">
    <source>
        <dbReference type="EMBL" id="MFC3965218.1"/>
    </source>
</evidence>
<reference evidence="3" key="1">
    <citation type="journal article" date="2019" name="Int. J. Syst. Evol. Microbiol.">
        <title>The Global Catalogue of Microorganisms (GCM) 10K type strain sequencing project: providing services to taxonomists for standard genome sequencing and annotation.</title>
        <authorList>
            <consortium name="The Broad Institute Genomics Platform"/>
            <consortium name="The Broad Institute Genome Sequencing Center for Infectious Disease"/>
            <person name="Wu L."/>
            <person name="Ma J."/>
        </authorList>
    </citation>
    <scope>NUCLEOTIDE SEQUENCE [LARGE SCALE GENOMIC DNA]</scope>
    <source>
        <strain evidence="3">CGMCC 4.7330</strain>
    </source>
</reference>
<keyword evidence="3" id="KW-1185">Reference proteome</keyword>
<protein>
    <recommendedName>
        <fullName evidence="4">Ig-like domain-containing protein</fullName>
    </recommendedName>
</protein>
<evidence type="ECO:0000313" key="3">
    <source>
        <dbReference type="Proteomes" id="UP001595696"/>
    </source>
</evidence>
<proteinExistence type="predicted"/>
<feature type="chain" id="PRO_5047539129" description="Ig-like domain-containing protein" evidence="1">
    <location>
        <begin position="26"/>
        <end position="136"/>
    </location>
</feature>
<feature type="signal peptide" evidence="1">
    <location>
        <begin position="1"/>
        <end position="25"/>
    </location>
</feature>
<dbReference type="RefSeq" id="WP_378614969.1">
    <property type="nucleotide sequence ID" value="NZ_JBHSAX010000019.1"/>
</dbReference>
<dbReference type="EMBL" id="JBHSAX010000019">
    <property type="protein sequence ID" value="MFC3965218.1"/>
    <property type="molecule type" value="Genomic_DNA"/>
</dbReference>
<evidence type="ECO:0000256" key="1">
    <source>
        <dbReference type="SAM" id="SignalP"/>
    </source>
</evidence>